<protein>
    <submittedName>
        <fullName evidence="1">Uncharacterized protein</fullName>
    </submittedName>
</protein>
<gene>
    <name evidence="1" type="ORF">FHL15_008934</name>
</gene>
<proteinExistence type="predicted"/>
<dbReference type="EMBL" id="VFLP01000058">
    <property type="protein sequence ID" value="TRX90206.1"/>
    <property type="molecule type" value="Genomic_DNA"/>
</dbReference>
<comment type="caution">
    <text evidence="1">The sequence shown here is derived from an EMBL/GenBank/DDBJ whole genome shotgun (WGS) entry which is preliminary data.</text>
</comment>
<sequence length="73" mass="7906">MDRGLGLTVDPDRIPHGPKTSQGIFLVIGRCQMGCIVVAVDDKTLPQAPLIRFADTYEPGELHIDTIVAHQAP</sequence>
<dbReference type="Proteomes" id="UP000319160">
    <property type="component" value="Unassembled WGS sequence"/>
</dbReference>
<reference evidence="2" key="1">
    <citation type="submission" date="2019-06" db="EMBL/GenBank/DDBJ databases">
        <title>Draft genome sequence of the griseofulvin-producing fungus Xylaria cubensis strain G536.</title>
        <authorList>
            <person name="Mead M.E."/>
            <person name="Raja H.A."/>
            <person name="Steenwyk J.L."/>
            <person name="Knowles S.L."/>
            <person name="Oberlies N.H."/>
            <person name="Rokas A."/>
        </authorList>
    </citation>
    <scope>NUCLEOTIDE SEQUENCE [LARGE SCALE GENOMIC DNA]</scope>
    <source>
        <strain evidence="2">G536</strain>
    </source>
</reference>
<dbReference type="AlphaFoldDB" id="A0A553HQG4"/>
<accession>A0A553HQG4</accession>
<evidence type="ECO:0000313" key="2">
    <source>
        <dbReference type="Proteomes" id="UP000319160"/>
    </source>
</evidence>
<name>A0A553HQG4_9PEZI</name>
<organism evidence="1 2">
    <name type="scientific">Xylaria flabelliformis</name>
    <dbReference type="NCBI Taxonomy" id="2512241"/>
    <lineage>
        <taxon>Eukaryota</taxon>
        <taxon>Fungi</taxon>
        <taxon>Dikarya</taxon>
        <taxon>Ascomycota</taxon>
        <taxon>Pezizomycotina</taxon>
        <taxon>Sordariomycetes</taxon>
        <taxon>Xylariomycetidae</taxon>
        <taxon>Xylariales</taxon>
        <taxon>Xylariaceae</taxon>
        <taxon>Xylaria</taxon>
    </lineage>
</organism>
<keyword evidence="2" id="KW-1185">Reference proteome</keyword>
<evidence type="ECO:0000313" key="1">
    <source>
        <dbReference type="EMBL" id="TRX90206.1"/>
    </source>
</evidence>